<dbReference type="InterPro" id="IPR037523">
    <property type="entry name" value="VOC_core"/>
</dbReference>
<dbReference type="Pfam" id="PF00903">
    <property type="entry name" value="Glyoxalase"/>
    <property type="match status" value="1"/>
</dbReference>
<dbReference type="InterPro" id="IPR004360">
    <property type="entry name" value="Glyas_Fos-R_dOase_dom"/>
</dbReference>
<protein>
    <recommendedName>
        <fullName evidence="1">VOC domain-containing protein</fullName>
    </recommendedName>
</protein>
<dbReference type="CDD" id="cd07247">
    <property type="entry name" value="SgaA_N_like"/>
    <property type="match status" value="1"/>
</dbReference>
<reference evidence="2" key="1">
    <citation type="submission" date="2018-06" db="EMBL/GenBank/DDBJ databases">
        <authorList>
            <person name="Zhirakovskaya E."/>
        </authorList>
    </citation>
    <scope>NUCLEOTIDE SEQUENCE</scope>
</reference>
<dbReference type="EMBL" id="UOFN01000142">
    <property type="protein sequence ID" value="VAW81098.1"/>
    <property type="molecule type" value="Genomic_DNA"/>
</dbReference>
<evidence type="ECO:0000259" key="1">
    <source>
        <dbReference type="PROSITE" id="PS51819"/>
    </source>
</evidence>
<dbReference type="InterPro" id="IPR052164">
    <property type="entry name" value="Anthracycline_SecMetBiosynth"/>
</dbReference>
<dbReference type="Gene3D" id="3.10.180.10">
    <property type="entry name" value="2,3-Dihydroxybiphenyl 1,2-Dioxygenase, domain 1"/>
    <property type="match status" value="1"/>
</dbReference>
<gene>
    <name evidence="2" type="ORF">MNBD_GAMMA15-558</name>
</gene>
<name>A0A3B0YJG2_9ZZZZ</name>
<organism evidence="2">
    <name type="scientific">hydrothermal vent metagenome</name>
    <dbReference type="NCBI Taxonomy" id="652676"/>
    <lineage>
        <taxon>unclassified sequences</taxon>
        <taxon>metagenomes</taxon>
        <taxon>ecological metagenomes</taxon>
    </lineage>
</organism>
<dbReference type="PANTHER" id="PTHR33993">
    <property type="entry name" value="GLYOXALASE-RELATED"/>
    <property type="match status" value="1"/>
</dbReference>
<proteinExistence type="predicted"/>
<dbReference type="InterPro" id="IPR029068">
    <property type="entry name" value="Glyas_Bleomycin-R_OHBP_Dase"/>
</dbReference>
<accession>A0A3B0YJG2</accession>
<dbReference type="PROSITE" id="PS51819">
    <property type="entry name" value="VOC"/>
    <property type="match status" value="1"/>
</dbReference>
<dbReference type="PANTHER" id="PTHR33993:SF14">
    <property type="entry name" value="GB|AAF24581.1"/>
    <property type="match status" value="1"/>
</dbReference>
<evidence type="ECO:0000313" key="2">
    <source>
        <dbReference type="EMBL" id="VAW81098.1"/>
    </source>
</evidence>
<sequence>MTDPIKQHGAFSWNELMTTDVNAAKTFYGELFGWVLEDMKTCDMGYTMARAGDKEVAGIMAMPPEAGGMPPTWGAYVTVDDVDASAKQAEALGGKVMLAPRDIPDVGRFCVISDPQGAVLALITYVGK</sequence>
<dbReference type="SUPFAM" id="SSF54593">
    <property type="entry name" value="Glyoxalase/Bleomycin resistance protein/Dihydroxybiphenyl dioxygenase"/>
    <property type="match status" value="1"/>
</dbReference>
<dbReference type="AlphaFoldDB" id="A0A3B0YJG2"/>
<feature type="domain" description="VOC" evidence="1">
    <location>
        <begin position="10"/>
        <end position="125"/>
    </location>
</feature>